<evidence type="ECO:0000313" key="8">
    <source>
        <dbReference type="Proteomes" id="UP000038045"/>
    </source>
</evidence>
<dbReference type="InterPro" id="IPR024079">
    <property type="entry name" value="MetalloPept_cat_dom_sf"/>
</dbReference>
<dbReference type="PANTHER" id="PTHR10127">
    <property type="entry name" value="DISCOIDIN, CUB, EGF, LAMININ , AND ZINC METALLOPROTEASE DOMAIN CONTAINING"/>
    <property type="match status" value="1"/>
</dbReference>
<dbReference type="WBParaSite" id="PTRK_0000244200.1">
    <property type="protein sequence ID" value="PTRK_0000244200.1"/>
    <property type="gene ID" value="PTRK_0000244200"/>
</dbReference>
<dbReference type="GO" id="GO:0006508">
    <property type="term" value="P:proteolysis"/>
    <property type="evidence" value="ECO:0007669"/>
    <property type="project" value="UniProtKB-KW"/>
</dbReference>
<dbReference type="Proteomes" id="UP000038045">
    <property type="component" value="Unplaced"/>
</dbReference>
<accession>A0A0N4Z5Q0</accession>
<evidence type="ECO:0000256" key="1">
    <source>
        <dbReference type="ARBA" id="ARBA00022723"/>
    </source>
</evidence>
<reference evidence="9" key="1">
    <citation type="submission" date="2017-02" db="UniProtKB">
        <authorList>
            <consortium name="WormBaseParasite"/>
        </authorList>
    </citation>
    <scope>IDENTIFICATION</scope>
</reference>
<dbReference type="EC" id="3.4.24.-" evidence="6"/>
<keyword evidence="1 6" id="KW-0479">Metal-binding</keyword>
<keyword evidence="6" id="KW-0378">Hydrolase</keyword>
<dbReference type="InterPro" id="IPR001506">
    <property type="entry name" value="Peptidase_M12A"/>
</dbReference>
<dbReference type="GO" id="GO:0008270">
    <property type="term" value="F:zinc ion binding"/>
    <property type="evidence" value="ECO:0007669"/>
    <property type="project" value="InterPro"/>
</dbReference>
<dbReference type="PRINTS" id="PR00480">
    <property type="entry name" value="ASTACIN"/>
</dbReference>
<keyword evidence="4 5" id="KW-1015">Disulfide bond</keyword>
<keyword evidence="2 6" id="KW-0862">Zinc</keyword>
<comment type="cofactor">
    <cofactor evidence="6">
        <name>Zn(2+)</name>
        <dbReference type="ChEBI" id="CHEBI:29105"/>
    </cofactor>
    <text evidence="6">Binds 1 zinc ion per subunit.</text>
</comment>
<evidence type="ECO:0000259" key="7">
    <source>
        <dbReference type="PROSITE" id="PS51864"/>
    </source>
</evidence>
<evidence type="ECO:0000256" key="6">
    <source>
        <dbReference type="RuleBase" id="RU361183"/>
    </source>
</evidence>
<feature type="signal peptide" evidence="6">
    <location>
        <begin position="1"/>
        <end position="19"/>
    </location>
</feature>
<feature type="domain" description="Peptidase M12A" evidence="7">
    <location>
        <begin position="36"/>
        <end position="241"/>
    </location>
</feature>
<organism evidence="8 9">
    <name type="scientific">Parastrongyloides trichosuri</name>
    <name type="common">Possum-specific nematode worm</name>
    <dbReference type="NCBI Taxonomy" id="131310"/>
    <lineage>
        <taxon>Eukaryota</taxon>
        <taxon>Metazoa</taxon>
        <taxon>Ecdysozoa</taxon>
        <taxon>Nematoda</taxon>
        <taxon>Chromadorea</taxon>
        <taxon>Rhabditida</taxon>
        <taxon>Tylenchina</taxon>
        <taxon>Panagrolaimomorpha</taxon>
        <taxon>Strongyloidoidea</taxon>
        <taxon>Strongyloididae</taxon>
        <taxon>Parastrongyloides</taxon>
    </lineage>
</organism>
<dbReference type="InterPro" id="IPR006026">
    <property type="entry name" value="Peptidase_Metallo"/>
</dbReference>
<comment type="caution">
    <text evidence="5">Lacks conserved residue(s) required for the propagation of feature annotation.</text>
</comment>
<dbReference type="PROSITE" id="PS01186">
    <property type="entry name" value="EGF_2"/>
    <property type="match status" value="1"/>
</dbReference>
<dbReference type="SUPFAM" id="SSF55486">
    <property type="entry name" value="Metalloproteases ('zincins'), catalytic domain"/>
    <property type="match status" value="1"/>
</dbReference>
<dbReference type="PANTHER" id="PTHR10127:SF831">
    <property type="entry name" value="ZINC METALLOPROTEINASE NAS-37"/>
    <property type="match status" value="1"/>
</dbReference>
<evidence type="ECO:0000313" key="9">
    <source>
        <dbReference type="WBParaSite" id="PTRK_0000244200.1"/>
    </source>
</evidence>
<keyword evidence="6" id="KW-0732">Signal</keyword>
<evidence type="ECO:0000256" key="5">
    <source>
        <dbReference type="PROSITE-ProRule" id="PRU01211"/>
    </source>
</evidence>
<protein>
    <recommendedName>
        <fullName evidence="6">Metalloendopeptidase</fullName>
        <ecNumber evidence="6">3.4.24.-</ecNumber>
    </recommendedName>
</protein>
<feature type="disulfide bond" evidence="5">
    <location>
        <begin position="99"/>
        <end position="121"/>
    </location>
</feature>
<dbReference type="Pfam" id="PF01400">
    <property type="entry name" value="Astacin"/>
    <property type="match status" value="1"/>
</dbReference>
<feature type="chain" id="PRO_5005733220" description="Metalloendopeptidase" evidence="6">
    <location>
        <begin position="20"/>
        <end position="395"/>
    </location>
</feature>
<evidence type="ECO:0000256" key="2">
    <source>
        <dbReference type="ARBA" id="ARBA00022833"/>
    </source>
</evidence>
<dbReference type="GO" id="GO:0004222">
    <property type="term" value="F:metalloendopeptidase activity"/>
    <property type="evidence" value="ECO:0007669"/>
    <property type="project" value="UniProtKB-UniRule"/>
</dbReference>
<dbReference type="Gene3D" id="3.40.390.10">
    <property type="entry name" value="Collagenase (Catalytic Domain)"/>
    <property type="match status" value="1"/>
</dbReference>
<proteinExistence type="predicted"/>
<sequence length="395" mass="46201">MHIFVFLLVLLSFVSNIYSSIAIKSFSEFDHLRSKRSIDTDDRNKWDTTIYYYIEYRSWEDVIQRSLDDISANTCFDFKKKGQKITNTYGIIFKDGNECKYDFNHRNPVSNKPNEIYVGGCSDPYGAIRKLILNVLGLRGEHKRYDRDHYVNTYNYTHMTDQGRVEFQYDDNKTAETYNFGYDFSSITHAGVNEYKKGGYASSFDAKEYEKFYKDMMGQRIRPSFNDYKTVNKRYCENTCKDKPISCQFDGYQDPRNCDKCKCPSGFEGRECEKLARSSGDCGNAFLKATYQTQTLNVRGSKSCWYRIDADSGKRVVIKPRLIKVMERQTPCLEEHEGVQIKYRSDRGPAGLCICQNNEYGNSVDYNIRSESNRVYVHFKGTHYDSWVNLDYIQE</sequence>
<name>A0A0N4Z5Q0_PARTI</name>
<keyword evidence="3 6" id="KW-0482">Metalloprotease</keyword>
<dbReference type="PROSITE" id="PS51864">
    <property type="entry name" value="ASTACIN"/>
    <property type="match status" value="1"/>
</dbReference>
<keyword evidence="8" id="KW-1185">Reference proteome</keyword>
<evidence type="ECO:0000256" key="4">
    <source>
        <dbReference type="ARBA" id="ARBA00023157"/>
    </source>
</evidence>
<dbReference type="SMART" id="SM00235">
    <property type="entry name" value="ZnMc"/>
    <property type="match status" value="1"/>
</dbReference>
<evidence type="ECO:0000256" key="3">
    <source>
        <dbReference type="ARBA" id="ARBA00023049"/>
    </source>
</evidence>
<dbReference type="InterPro" id="IPR000742">
    <property type="entry name" value="EGF"/>
</dbReference>
<dbReference type="AlphaFoldDB" id="A0A0N4Z5Q0"/>
<keyword evidence="6" id="KW-0645">Protease</keyword>